<organism evidence="3 4">
    <name type="scientific">Dentiscutata erythropus</name>
    <dbReference type="NCBI Taxonomy" id="1348616"/>
    <lineage>
        <taxon>Eukaryota</taxon>
        <taxon>Fungi</taxon>
        <taxon>Fungi incertae sedis</taxon>
        <taxon>Mucoromycota</taxon>
        <taxon>Glomeromycotina</taxon>
        <taxon>Glomeromycetes</taxon>
        <taxon>Diversisporales</taxon>
        <taxon>Gigasporaceae</taxon>
        <taxon>Dentiscutata</taxon>
    </lineage>
</organism>
<evidence type="ECO:0000313" key="4">
    <source>
        <dbReference type="Proteomes" id="UP000789405"/>
    </source>
</evidence>
<dbReference type="PANTHER" id="PTHR44329">
    <property type="entry name" value="SERINE/THREONINE-PROTEIN KINASE TNNI3K-RELATED"/>
    <property type="match status" value="1"/>
</dbReference>
<dbReference type="Gene3D" id="1.10.510.10">
    <property type="entry name" value="Transferase(Phosphotransferase) domain 1"/>
    <property type="match status" value="1"/>
</dbReference>
<protein>
    <submittedName>
        <fullName evidence="3">11294_t:CDS:1</fullName>
    </submittedName>
</protein>
<dbReference type="InterPro" id="IPR006597">
    <property type="entry name" value="Sel1-like"/>
</dbReference>
<dbReference type="OrthoDB" id="272077at2759"/>
<keyword evidence="4" id="KW-1185">Reference proteome</keyword>
<keyword evidence="1" id="KW-0067">ATP-binding</keyword>
<keyword evidence="1" id="KW-0547">Nucleotide-binding</keyword>
<dbReference type="InterPro" id="IPR001245">
    <property type="entry name" value="Ser-Thr/Tyr_kinase_cat_dom"/>
</dbReference>
<name>A0A9N8VAA6_9GLOM</name>
<dbReference type="PROSITE" id="PS00107">
    <property type="entry name" value="PROTEIN_KINASE_ATP"/>
    <property type="match status" value="1"/>
</dbReference>
<dbReference type="InterPro" id="IPR051681">
    <property type="entry name" value="Ser/Thr_Kinases-Pseudokinases"/>
</dbReference>
<dbReference type="PROSITE" id="PS50011">
    <property type="entry name" value="PROTEIN_KINASE_DOM"/>
    <property type="match status" value="1"/>
</dbReference>
<dbReference type="SUPFAM" id="SSF81901">
    <property type="entry name" value="HCP-like"/>
    <property type="match status" value="1"/>
</dbReference>
<dbReference type="Pfam" id="PF00069">
    <property type="entry name" value="Pkinase"/>
    <property type="match status" value="1"/>
</dbReference>
<dbReference type="SMART" id="SM00671">
    <property type="entry name" value="SEL1"/>
    <property type="match status" value="5"/>
</dbReference>
<comment type="caution">
    <text evidence="3">The sequence shown here is derived from an EMBL/GenBank/DDBJ whole genome shotgun (WGS) entry which is preliminary data.</text>
</comment>
<dbReference type="GO" id="GO:0005524">
    <property type="term" value="F:ATP binding"/>
    <property type="evidence" value="ECO:0007669"/>
    <property type="project" value="UniProtKB-UniRule"/>
</dbReference>
<evidence type="ECO:0000259" key="2">
    <source>
        <dbReference type="PROSITE" id="PS50011"/>
    </source>
</evidence>
<feature type="domain" description="Protein kinase" evidence="2">
    <location>
        <begin position="28"/>
        <end position="389"/>
    </location>
</feature>
<dbReference type="SUPFAM" id="SSF56112">
    <property type="entry name" value="Protein kinase-like (PK-like)"/>
    <property type="match status" value="2"/>
</dbReference>
<dbReference type="InterPro" id="IPR011009">
    <property type="entry name" value="Kinase-like_dom_sf"/>
</dbReference>
<dbReference type="Pfam" id="PF08238">
    <property type="entry name" value="Sel1"/>
    <property type="match status" value="4"/>
</dbReference>
<feature type="binding site" evidence="1">
    <location>
        <position position="197"/>
    </location>
    <ligand>
        <name>ATP</name>
        <dbReference type="ChEBI" id="CHEBI:30616"/>
    </ligand>
</feature>
<dbReference type="AlphaFoldDB" id="A0A9N8VAA6"/>
<dbReference type="Proteomes" id="UP000789405">
    <property type="component" value="Unassembled WGS sequence"/>
</dbReference>
<dbReference type="Gene3D" id="3.30.200.20">
    <property type="entry name" value="Phosphorylase Kinase, domain 1"/>
    <property type="match status" value="2"/>
</dbReference>
<dbReference type="EMBL" id="CAJVPY010000006">
    <property type="protein sequence ID" value="CAG8443484.1"/>
    <property type="molecule type" value="Genomic_DNA"/>
</dbReference>
<evidence type="ECO:0000256" key="1">
    <source>
        <dbReference type="PROSITE-ProRule" id="PRU10141"/>
    </source>
</evidence>
<proteinExistence type="predicted"/>
<evidence type="ECO:0000313" key="3">
    <source>
        <dbReference type="EMBL" id="CAG8443484.1"/>
    </source>
</evidence>
<dbReference type="InterPro" id="IPR017441">
    <property type="entry name" value="Protein_kinase_ATP_BS"/>
</dbReference>
<gene>
    <name evidence="3" type="ORF">DERYTH_LOCUS32</name>
</gene>
<reference evidence="3" key="1">
    <citation type="submission" date="2021-06" db="EMBL/GenBank/DDBJ databases">
        <authorList>
            <person name="Kallberg Y."/>
            <person name="Tangrot J."/>
            <person name="Rosling A."/>
        </authorList>
    </citation>
    <scope>NUCLEOTIDE SEQUENCE</scope>
    <source>
        <strain evidence="3">MA453B</strain>
    </source>
</reference>
<dbReference type="InterPro" id="IPR011990">
    <property type="entry name" value="TPR-like_helical_dom_sf"/>
</dbReference>
<sequence>MASTLNELFEKIINKGSQNIDILDYNLFGSFQKISNSPFGTVRSAKWKNSIIVLKSLNIETDEIINNGSIVEITKIINNITNPNDITDKTINNEAKNQKIIRAFINELQNLVDIGKYKHPNIVQFYGITKDLRLSLTDDKNFSHKNWIESKINEGMITEYKFDKFIEFKLIGNGNFSIVYKAMLKNTNNTNNMYALKIIHKNEHTDKEVVNEIKHIITVGFHENIIKFYGVSKYKDQMDPNVVKSHPNNVLVHQQSLKLADFGLSKRIAEFSQSRTTSEIFGVIPYIDPQCFLVKNSQNGEYKRYKKNKKSDIYSVGVILWEISSEKIPFKNDTDTATLPFRIRNGLREDPIPNTHHKYVTIYKRCWRGMQDFRPSIQEVAMELKDIIVQDNDVQDNNIQDDAGFNVSDIDSITKYLDAVFKIQDTTDNPGEQETQETQIIIQVTQETQITNAPEDDMTLFVNKLYSTFSKQFNEGRSVSDILINFISNEGEGKTNMEVFYWLSIHDDNPKYICLLGLFYSWEIGTKNENVDVFNLFLKAANLNDVIAQYFVGRCYETGWNIKKNMKHAIEWYTKASKAGCAIAECMLGEYCYKLNKYEQAFNLLKSAADKGNALAMNTLGICYQKGYGTKVNSIEGFKSFEKAAEMGLTASQYELGDCYEYGNGTKIDLKKSLYWYQKALEKNPNYWSHVRRVENRIKQLK</sequence>
<dbReference type="InterPro" id="IPR000719">
    <property type="entry name" value="Prot_kinase_dom"/>
</dbReference>
<accession>A0A9N8VAA6</accession>
<dbReference type="Gene3D" id="1.25.40.10">
    <property type="entry name" value="Tetratricopeptide repeat domain"/>
    <property type="match status" value="1"/>
</dbReference>
<dbReference type="GO" id="GO:0004674">
    <property type="term" value="F:protein serine/threonine kinase activity"/>
    <property type="evidence" value="ECO:0007669"/>
    <property type="project" value="TreeGrafter"/>
</dbReference>
<dbReference type="Pfam" id="PF07714">
    <property type="entry name" value="PK_Tyr_Ser-Thr"/>
    <property type="match status" value="1"/>
</dbReference>